<dbReference type="OrthoDB" id="18814at2759"/>
<evidence type="ECO:0000256" key="8">
    <source>
        <dbReference type="SAM" id="Phobius"/>
    </source>
</evidence>
<feature type="transmembrane region" description="Helical" evidence="8">
    <location>
        <begin position="348"/>
        <end position="370"/>
    </location>
</feature>
<feature type="transmembrane region" description="Helical" evidence="8">
    <location>
        <begin position="103"/>
        <end position="121"/>
    </location>
</feature>
<dbReference type="PANTHER" id="PTHR10686:SF18">
    <property type="entry name" value="IP11787P-RELATED"/>
    <property type="match status" value="1"/>
</dbReference>
<dbReference type="EMBL" id="GBXI01001397">
    <property type="protein sequence ID" value="JAD12895.1"/>
    <property type="molecule type" value="Transcribed_RNA"/>
</dbReference>
<accession>A0A0A1XPW3</accession>
<proteinExistence type="inferred from homology"/>
<keyword evidence="6" id="KW-0325">Glycoprotein</keyword>
<dbReference type="GO" id="GO:0090482">
    <property type="term" value="F:vitamin transmembrane transporter activity"/>
    <property type="evidence" value="ECO:0007669"/>
    <property type="project" value="InterPro"/>
</dbReference>
<evidence type="ECO:0000313" key="10">
    <source>
        <dbReference type="EMBL" id="JAD12895.1"/>
    </source>
</evidence>
<gene>
    <name evidence="10" type="primary">SLC19A2_0</name>
    <name evidence="9" type="synonym">SLC19A2_1</name>
    <name evidence="9" type="ORF">g.20652</name>
    <name evidence="10" type="ORF">g.20653</name>
</gene>
<dbReference type="PANTHER" id="PTHR10686">
    <property type="entry name" value="FOLATE TRANSPORTER"/>
    <property type="match status" value="1"/>
</dbReference>
<keyword evidence="7" id="KW-0813">Transport</keyword>
<name>A0A0A1XPW3_ZEUCU</name>
<feature type="transmembrane region" description="Helical" evidence="8">
    <location>
        <begin position="166"/>
        <end position="185"/>
    </location>
</feature>
<dbReference type="GO" id="GO:0005542">
    <property type="term" value="F:folic acid binding"/>
    <property type="evidence" value="ECO:0007669"/>
    <property type="project" value="UniProtKB-KW"/>
</dbReference>
<dbReference type="AlphaFoldDB" id="A0A0A1XPW3"/>
<keyword evidence="3" id="KW-0290">Folate-binding</keyword>
<keyword evidence="4 8" id="KW-1133">Transmembrane helix</keyword>
<feature type="transmembrane region" description="Helical" evidence="8">
    <location>
        <begin position="283"/>
        <end position="306"/>
    </location>
</feature>
<evidence type="ECO:0000256" key="3">
    <source>
        <dbReference type="ARBA" id="ARBA00022954"/>
    </source>
</evidence>
<dbReference type="GeneID" id="105221638"/>
<reference evidence="10" key="1">
    <citation type="submission" date="2014-11" db="EMBL/GenBank/DDBJ databases">
        <authorList>
            <person name="Geib S."/>
        </authorList>
    </citation>
    <scope>NUCLEOTIDE SEQUENCE</scope>
</reference>
<dbReference type="EMBL" id="GBXI01008316">
    <property type="protein sequence ID" value="JAD05976.1"/>
    <property type="molecule type" value="Transcribed_RNA"/>
</dbReference>
<evidence type="ECO:0000256" key="6">
    <source>
        <dbReference type="ARBA" id="ARBA00023180"/>
    </source>
</evidence>
<dbReference type="Pfam" id="PF01770">
    <property type="entry name" value="Folate_carrier"/>
    <property type="match status" value="1"/>
</dbReference>
<feature type="transmembrane region" description="Helical" evidence="8">
    <location>
        <begin position="133"/>
        <end position="154"/>
    </location>
</feature>
<organism evidence="10">
    <name type="scientific">Zeugodacus cucurbitae</name>
    <name type="common">Melon fruit fly</name>
    <name type="synonym">Bactrocera cucurbitae</name>
    <dbReference type="NCBI Taxonomy" id="28588"/>
    <lineage>
        <taxon>Eukaryota</taxon>
        <taxon>Metazoa</taxon>
        <taxon>Ecdysozoa</taxon>
        <taxon>Arthropoda</taxon>
        <taxon>Hexapoda</taxon>
        <taxon>Insecta</taxon>
        <taxon>Pterygota</taxon>
        <taxon>Neoptera</taxon>
        <taxon>Endopterygota</taxon>
        <taxon>Diptera</taxon>
        <taxon>Brachycera</taxon>
        <taxon>Muscomorpha</taxon>
        <taxon>Tephritoidea</taxon>
        <taxon>Tephritidae</taxon>
        <taxon>Zeugodacus</taxon>
        <taxon>Zeugodacus</taxon>
    </lineage>
</organism>
<protein>
    <submittedName>
        <fullName evidence="10">Thiamine transporter 1</fullName>
    </submittedName>
</protein>
<evidence type="ECO:0000256" key="4">
    <source>
        <dbReference type="ARBA" id="ARBA00022989"/>
    </source>
</evidence>
<dbReference type="SUPFAM" id="SSF103473">
    <property type="entry name" value="MFS general substrate transporter"/>
    <property type="match status" value="1"/>
</dbReference>
<reference evidence="10" key="2">
    <citation type="journal article" date="2015" name="Gigascience">
        <title>Reconstructing a comprehensive transcriptome assembly of a white-pupal translocated strain of the pest fruit fly Bactrocera cucurbitae.</title>
        <authorList>
            <person name="Sim S.B."/>
            <person name="Calla B."/>
            <person name="Hall B."/>
            <person name="DeRego T."/>
            <person name="Geib S.M."/>
        </authorList>
    </citation>
    <scope>NUCLEOTIDE SEQUENCE</scope>
</reference>
<evidence type="ECO:0000256" key="7">
    <source>
        <dbReference type="PIRNR" id="PIRNR028739"/>
    </source>
</evidence>
<dbReference type="GO" id="GO:0005886">
    <property type="term" value="C:plasma membrane"/>
    <property type="evidence" value="ECO:0007669"/>
    <property type="project" value="UniProtKB-UniRule"/>
</dbReference>
<evidence type="ECO:0000256" key="5">
    <source>
        <dbReference type="ARBA" id="ARBA00023136"/>
    </source>
</evidence>
<keyword evidence="2 8" id="KW-0812">Transmembrane</keyword>
<dbReference type="InterPro" id="IPR002666">
    <property type="entry name" value="Folate_carrier"/>
</dbReference>
<evidence type="ECO:0000313" key="9">
    <source>
        <dbReference type="EMBL" id="JAD05976.1"/>
    </source>
</evidence>
<sequence>MKEWFRISCLLCICGFAREIRPSEPYVTEYLLSSRQNITQDEVSRKVYPVATYSYLATLVLIFLVTDFLRYKPLIILMGACGTIVSSMLLWSTTLTALQILEFFYGLYMASEVAYYTYIYAKVDKQYYPKVTAHTRAAMFLGKLVAGFSSQLLINLKLMNYKSLNYITLSTQIFATLWAFTLPKVDKSLYFHREKYVDNMKSTSAINSSSTELQDAKSINSQSRESVIPVAPFKLLWSHFYNAYSNLKVVQWSIWYAVSLCGYLQIITYMQVLWIEIEPNMEIAWNGAVDAVLTALAAIMALAAGYIHAGRLKPLQSLLVLSTFAAMEGAAILLCCWTKNIYISYVGYILYGAFYAFSITVASAEVARYLEEDSFGLVFGVNTFIALTFQTLLTIIVVSNSGLSLDTRGQYTVYAFYYIGASVIYFLSVAVEYVINTRKQKRTNLYLE</sequence>
<evidence type="ECO:0000256" key="1">
    <source>
        <dbReference type="ARBA" id="ARBA00005773"/>
    </source>
</evidence>
<dbReference type="Gene3D" id="1.20.1250.20">
    <property type="entry name" value="MFS general substrate transporter like domains"/>
    <property type="match status" value="1"/>
</dbReference>
<feature type="transmembrane region" description="Helical" evidence="8">
    <location>
        <begin position="46"/>
        <end position="66"/>
    </location>
</feature>
<dbReference type="PIRSF" id="PIRSF028739">
    <property type="entry name" value="Folate_carrier"/>
    <property type="match status" value="1"/>
</dbReference>
<keyword evidence="5 7" id="KW-0472">Membrane</keyword>
<dbReference type="FunFam" id="1.20.1250.20:FF:000298">
    <property type="entry name" value="Thiamine transporter"/>
    <property type="match status" value="1"/>
</dbReference>
<feature type="transmembrane region" description="Helical" evidence="8">
    <location>
        <begin position="254"/>
        <end position="277"/>
    </location>
</feature>
<comment type="similarity">
    <text evidence="1 7">Belongs to the reduced folate carrier (RFC) transporter (TC 2.A.48) family.</text>
</comment>
<feature type="transmembrane region" description="Helical" evidence="8">
    <location>
        <begin position="377"/>
        <end position="399"/>
    </location>
</feature>
<dbReference type="NCBIfam" id="TIGR00806">
    <property type="entry name" value="rfc"/>
    <property type="match status" value="1"/>
</dbReference>
<comment type="subcellular location">
    <subcellularLocation>
        <location evidence="7">Membrane</location>
        <topology evidence="7">Multi-pass membrane protein</topology>
    </subcellularLocation>
</comment>
<evidence type="ECO:0000256" key="2">
    <source>
        <dbReference type="ARBA" id="ARBA00022692"/>
    </source>
</evidence>
<dbReference type="InterPro" id="IPR036259">
    <property type="entry name" value="MFS_trans_sf"/>
</dbReference>
<feature type="transmembrane region" description="Helical" evidence="8">
    <location>
        <begin position="411"/>
        <end position="435"/>
    </location>
</feature>
<feature type="transmembrane region" description="Helical" evidence="8">
    <location>
        <begin position="73"/>
        <end position="91"/>
    </location>
</feature>